<dbReference type="EMBL" id="JABCKI010003809">
    <property type="protein sequence ID" value="KAG5641229.1"/>
    <property type="molecule type" value="Genomic_DNA"/>
</dbReference>
<keyword evidence="3" id="KW-1185">Reference proteome</keyword>
<protein>
    <submittedName>
        <fullName evidence="2">Uncharacterized protein</fullName>
    </submittedName>
</protein>
<feature type="transmembrane region" description="Helical" evidence="1">
    <location>
        <begin position="59"/>
        <end position="78"/>
    </location>
</feature>
<accession>A0A9P7FZN3</accession>
<proteinExistence type="predicted"/>
<feature type="non-terminal residue" evidence="2">
    <location>
        <position position="1"/>
    </location>
</feature>
<evidence type="ECO:0000256" key="1">
    <source>
        <dbReference type="SAM" id="Phobius"/>
    </source>
</evidence>
<reference evidence="2" key="1">
    <citation type="submission" date="2021-02" db="EMBL/GenBank/DDBJ databases">
        <authorList>
            <person name="Nieuwenhuis M."/>
            <person name="Van De Peppel L.J.J."/>
        </authorList>
    </citation>
    <scope>NUCLEOTIDE SEQUENCE</scope>
    <source>
        <strain evidence="2">D49</strain>
    </source>
</reference>
<name>A0A9P7FZN3_9AGAR</name>
<feature type="non-terminal residue" evidence="2">
    <location>
        <position position="79"/>
    </location>
</feature>
<organism evidence="2 3">
    <name type="scientific">Sphagnurus paluster</name>
    <dbReference type="NCBI Taxonomy" id="117069"/>
    <lineage>
        <taxon>Eukaryota</taxon>
        <taxon>Fungi</taxon>
        <taxon>Dikarya</taxon>
        <taxon>Basidiomycota</taxon>
        <taxon>Agaricomycotina</taxon>
        <taxon>Agaricomycetes</taxon>
        <taxon>Agaricomycetidae</taxon>
        <taxon>Agaricales</taxon>
        <taxon>Tricholomatineae</taxon>
        <taxon>Lyophyllaceae</taxon>
        <taxon>Sphagnurus</taxon>
    </lineage>
</organism>
<keyword evidence="1" id="KW-0472">Membrane</keyword>
<evidence type="ECO:0000313" key="2">
    <source>
        <dbReference type="EMBL" id="KAG5641229.1"/>
    </source>
</evidence>
<dbReference type="AlphaFoldDB" id="A0A9P7FZN3"/>
<gene>
    <name evidence="2" type="ORF">H0H81_011308</name>
</gene>
<keyword evidence="1" id="KW-1133">Transmembrane helix</keyword>
<comment type="caution">
    <text evidence="2">The sequence shown here is derived from an EMBL/GenBank/DDBJ whole genome shotgun (WGS) entry which is preliminary data.</text>
</comment>
<reference evidence="2" key="2">
    <citation type="submission" date="2021-10" db="EMBL/GenBank/DDBJ databases">
        <title>Phylogenomics reveals ancestral predisposition of the termite-cultivated fungus Termitomyces towards a domesticated lifestyle.</title>
        <authorList>
            <person name="Auxier B."/>
            <person name="Grum-Grzhimaylo A."/>
            <person name="Cardenas M.E."/>
            <person name="Lodge J.D."/>
            <person name="Laessoe T."/>
            <person name="Pedersen O."/>
            <person name="Smith M.E."/>
            <person name="Kuyper T.W."/>
            <person name="Franco-Molano E.A."/>
            <person name="Baroni T.J."/>
            <person name="Aanen D.K."/>
        </authorList>
    </citation>
    <scope>NUCLEOTIDE SEQUENCE</scope>
    <source>
        <strain evidence="2">D49</strain>
    </source>
</reference>
<keyword evidence="1" id="KW-0812">Transmembrane</keyword>
<sequence length="79" mass="8707">SGPNAVWTEKYLLHTSQMMSLLLTRNPLLSNQAFLVISGNLSPSTLLTGSFPKCSVKSVGFGWSIQVMLTMSLFFHWAS</sequence>
<dbReference type="Proteomes" id="UP000717328">
    <property type="component" value="Unassembled WGS sequence"/>
</dbReference>
<evidence type="ECO:0000313" key="3">
    <source>
        <dbReference type="Proteomes" id="UP000717328"/>
    </source>
</evidence>